<dbReference type="AlphaFoldDB" id="A0A0K0F0D4"/>
<organism evidence="7 8">
    <name type="scientific">Strongyloides venezuelensis</name>
    <name type="common">Threadworm</name>
    <dbReference type="NCBI Taxonomy" id="75913"/>
    <lineage>
        <taxon>Eukaryota</taxon>
        <taxon>Metazoa</taxon>
        <taxon>Ecdysozoa</taxon>
        <taxon>Nematoda</taxon>
        <taxon>Chromadorea</taxon>
        <taxon>Rhabditida</taxon>
        <taxon>Tylenchina</taxon>
        <taxon>Panagrolaimomorpha</taxon>
        <taxon>Strongyloidoidea</taxon>
        <taxon>Strongyloididae</taxon>
        <taxon>Strongyloides</taxon>
    </lineage>
</organism>
<dbReference type="Pfam" id="PF00042">
    <property type="entry name" value="Globin"/>
    <property type="match status" value="1"/>
</dbReference>
<dbReference type="WBParaSite" id="SVE_0224800.1">
    <property type="protein sequence ID" value="SVE_0224800.1"/>
    <property type="gene ID" value="SVE_0224800"/>
</dbReference>
<dbReference type="SUPFAM" id="SSF46458">
    <property type="entry name" value="Globin-like"/>
    <property type="match status" value="1"/>
</dbReference>
<evidence type="ECO:0000256" key="1">
    <source>
        <dbReference type="ARBA" id="ARBA00011245"/>
    </source>
</evidence>
<dbReference type="InterPro" id="IPR044399">
    <property type="entry name" value="Mb-like_M"/>
</dbReference>
<keyword evidence="4" id="KW-0408">Iron</keyword>
<evidence type="ECO:0000313" key="8">
    <source>
        <dbReference type="WBParaSite" id="SVE_0224800.1"/>
    </source>
</evidence>
<proteinExistence type="inferred from homology"/>
<dbReference type="CDD" id="cd01040">
    <property type="entry name" value="Mb-like"/>
    <property type="match status" value="1"/>
</dbReference>
<dbReference type="InterPro" id="IPR009050">
    <property type="entry name" value="Globin-like_sf"/>
</dbReference>
<reference evidence="8" key="2">
    <citation type="submission" date="2015-08" db="UniProtKB">
        <authorList>
            <consortium name="WormBaseParasite"/>
        </authorList>
    </citation>
    <scope>IDENTIFICATION</scope>
</reference>
<accession>A0A0K0F0D4</accession>
<evidence type="ECO:0000256" key="2">
    <source>
        <dbReference type="ARBA" id="ARBA00022617"/>
    </source>
</evidence>
<dbReference type="STRING" id="75913.A0A0K0F0D4"/>
<evidence type="ECO:0000256" key="4">
    <source>
        <dbReference type="ARBA" id="ARBA00023004"/>
    </source>
</evidence>
<keyword evidence="7" id="KW-1185">Reference proteome</keyword>
<dbReference type="InterPro" id="IPR000971">
    <property type="entry name" value="Globin"/>
</dbReference>
<protein>
    <submittedName>
        <fullName evidence="8">GLOBIN domain-containing protein</fullName>
    </submittedName>
</protein>
<keyword evidence="2 5" id="KW-0349">Heme</keyword>
<evidence type="ECO:0000256" key="5">
    <source>
        <dbReference type="RuleBase" id="RU000356"/>
    </source>
</evidence>
<evidence type="ECO:0000313" key="7">
    <source>
        <dbReference type="Proteomes" id="UP000035680"/>
    </source>
</evidence>
<evidence type="ECO:0000256" key="3">
    <source>
        <dbReference type="ARBA" id="ARBA00022723"/>
    </source>
</evidence>
<dbReference type="Gene3D" id="1.10.490.10">
    <property type="entry name" value="Globins"/>
    <property type="match status" value="1"/>
</dbReference>
<name>A0A0K0F0D4_STRVS</name>
<evidence type="ECO:0000259" key="6">
    <source>
        <dbReference type="PROSITE" id="PS01033"/>
    </source>
</evidence>
<keyword evidence="5" id="KW-0561">Oxygen transport</keyword>
<dbReference type="Proteomes" id="UP000035680">
    <property type="component" value="Unassembled WGS sequence"/>
</dbReference>
<comment type="similarity">
    <text evidence="5">Belongs to the globin family.</text>
</comment>
<feature type="domain" description="Globin" evidence="6">
    <location>
        <begin position="105"/>
        <end position="251"/>
    </location>
</feature>
<dbReference type="GO" id="GO:0016491">
    <property type="term" value="F:oxidoreductase activity"/>
    <property type="evidence" value="ECO:0007669"/>
    <property type="project" value="UniProtKB-ARBA"/>
</dbReference>
<sequence>MYRVMIYENNSSSFAVKRGLLIKNITTDFKMMNERKDYISSSSGKNTNNIVYNTTDIQPKIKVELTSDIETTRNITDEGTENTNACSLNACNDDKNKKIKKEVSRLTKQQQIVLQRTFASIKVKAVQNGVKLLLRMFAEHPQYKDIWPQFRPYPDSSLMCAPELSRHAKTYMKGLEFIICSLIDEEKLYDSLQRIAKAHVKWNIHKKHVMHMLEQVLIMIADEIGPLSNDEKEAWTTLYDVIANMVDIFAGRI</sequence>
<dbReference type="PROSITE" id="PS01033">
    <property type="entry name" value="GLOBIN"/>
    <property type="match status" value="1"/>
</dbReference>
<dbReference type="GO" id="GO:0020037">
    <property type="term" value="F:heme binding"/>
    <property type="evidence" value="ECO:0007669"/>
    <property type="project" value="InterPro"/>
</dbReference>
<dbReference type="PANTHER" id="PTHR46783">
    <property type="entry name" value="CYTOGLOBIN"/>
    <property type="match status" value="1"/>
</dbReference>
<keyword evidence="5" id="KW-0813">Transport</keyword>
<dbReference type="GO" id="GO:0005344">
    <property type="term" value="F:oxygen carrier activity"/>
    <property type="evidence" value="ECO:0007669"/>
    <property type="project" value="UniProtKB-KW"/>
</dbReference>
<dbReference type="InterPro" id="IPR013314">
    <property type="entry name" value="Globin_lamprey/hagfish"/>
</dbReference>
<reference evidence="7" key="1">
    <citation type="submission" date="2014-07" db="EMBL/GenBank/DDBJ databases">
        <authorList>
            <person name="Martin A.A"/>
            <person name="De Silva N."/>
        </authorList>
    </citation>
    <scope>NUCLEOTIDE SEQUENCE</scope>
</reference>
<dbReference type="GO" id="GO:0005506">
    <property type="term" value="F:iron ion binding"/>
    <property type="evidence" value="ECO:0007669"/>
    <property type="project" value="InterPro"/>
</dbReference>
<dbReference type="PANTHER" id="PTHR46783:SF1">
    <property type="entry name" value="CYTOGLOBIN-1-RELATED"/>
    <property type="match status" value="1"/>
</dbReference>
<comment type="subunit">
    <text evidence="1">Monomer.</text>
</comment>
<dbReference type="InterPro" id="IPR012292">
    <property type="entry name" value="Globin/Proto"/>
</dbReference>
<dbReference type="GO" id="GO:0019825">
    <property type="term" value="F:oxygen binding"/>
    <property type="evidence" value="ECO:0007669"/>
    <property type="project" value="InterPro"/>
</dbReference>
<keyword evidence="3" id="KW-0479">Metal-binding</keyword>